<reference evidence="2 3" key="1">
    <citation type="journal article" date="2017" name="BMC Biol.">
        <title>Genomic innovations, transcriptional plasticity and gene loss underlying the evolution and divergence of two highly polyphagous and invasive Helicoverpa pest species.</title>
        <authorList>
            <person name="Pearce S.L."/>
            <person name="Clarke D.F."/>
            <person name="East P.D."/>
            <person name="Elfekih S."/>
            <person name="Gordon K.H."/>
            <person name="Jermiin L.S."/>
            <person name="McGaughran A."/>
            <person name="Oakeshott J.G."/>
            <person name="Papanikolaou A."/>
            <person name="Perera O.P."/>
            <person name="Rane R.V."/>
            <person name="Richards S."/>
            <person name="Tay W.T."/>
            <person name="Walsh T.K."/>
            <person name="Anderson A."/>
            <person name="Anderson C.J."/>
            <person name="Asgari S."/>
            <person name="Board P.G."/>
            <person name="Bretschneider A."/>
            <person name="Campbell P.M."/>
            <person name="Chertemps T."/>
            <person name="Christeller J.T."/>
            <person name="Coppin C.W."/>
            <person name="Downes S.J."/>
            <person name="Duan G."/>
            <person name="Farnsworth C.A."/>
            <person name="Good R.T."/>
            <person name="Han L.B."/>
            <person name="Han Y.C."/>
            <person name="Hatje K."/>
            <person name="Horne I."/>
            <person name="Huang Y.P."/>
            <person name="Hughes D.S."/>
            <person name="Jacquin-Joly E."/>
            <person name="James W."/>
            <person name="Jhangiani S."/>
            <person name="Kollmar M."/>
            <person name="Kuwar S.S."/>
            <person name="Li S."/>
            <person name="Liu N.Y."/>
            <person name="Maibeche M.T."/>
            <person name="Miller J.R."/>
            <person name="Montagne N."/>
            <person name="Perry T."/>
            <person name="Qu J."/>
            <person name="Song S.V."/>
            <person name="Sutton G.G."/>
            <person name="Vogel H."/>
            <person name="Walenz B.P."/>
            <person name="Xu W."/>
            <person name="Zhang H.J."/>
            <person name="Zou Z."/>
            <person name="Batterham P."/>
            <person name="Edwards O.R."/>
            <person name="Feyereisen R."/>
            <person name="Gibbs R.A."/>
            <person name="Heckel D.G."/>
            <person name="McGrath A."/>
            <person name="Robin C."/>
            <person name="Scherer S.E."/>
            <person name="Worley K.C."/>
            <person name="Wu Y.D."/>
        </authorList>
    </citation>
    <scope>NUCLEOTIDE SEQUENCE [LARGE SCALE GENOMIC DNA]</scope>
    <source>
        <strain evidence="2">Harm_GR_Male_#8</strain>
        <tissue evidence="2">Whole organism</tissue>
    </source>
</reference>
<feature type="compositionally biased region" description="Basic residues" evidence="1">
    <location>
        <begin position="140"/>
        <end position="158"/>
    </location>
</feature>
<sequence>MVAWRQRLSQPSAGHATIVAVSPLFEEWLGRSHGALTYRMTQVLTGHGCFERYLHRIGREEAPGCHHCADSPEDTVDHTVHECPAWEGHRRVLVEALGGGGLSRPALVQAMVRGEREWDAVAFFCEAVMLEKEATERQRVRTSHPGRRAGPGRHHGRRVSRDNSRPP</sequence>
<accession>A0A2W1BY04</accession>
<feature type="region of interest" description="Disordered" evidence="1">
    <location>
        <begin position="134"/>
        <end position="167"/>
    </location>
</feature>
<gene>
    <name evidence="2" type="primary">HaOG203067</name>
    <name evidence="2" type="ORF">B5X24_HaOG203067</name>
</gene>
<evidence type="ECO:0000313" key="2">
    <source>
        <dbReference type="EMBL" id="PZC77700.1"/>
    </source>
</evidence>
<evidence type="ECO:0000313" key="3">
    <source>
        <dbReference type="Proteomes" id="UP000249218"/>
    </source>
</evidence>
<keyword evidence="3" id="KW-1185">Reference proteome</keyword>
<organism evidence="2 3">
    <name type="scientific">Helicoverpa armigera</name>
    <name type="common">Cotton bollworm</name>
    <name type="synonym">Heliothis armigera</name>
    <dbReference type="NCBI Taxonomy" id="29058"/>
    <lineage>
        <taxon>Eukaryota</taxon>
        <taxon>Metazoa</taxon>
        <taxon>Ecdysozoa</taxon>
        <taxon>Arthropoda</taxon>
        <taxon>Hexapoda</taxon>
        <taxon>Insecta</taxon>
        <taxon>Pterygota</taxon>
        <taxon>Neoptera</taxon>
        <taxon>Endopterygota</taxon>
        <taxon>Lepidoptera</taxon>
        <taxon>Glossata</taxon>
        <taxon>Ditrysia</taxon>
        <taxon>Noctuoidea</taxon>
        <taxon>Noctuidae</taxon>
        <taxon>Heliothinae</taxon>
        <taxon>Helicoverpa</taxon>
    </lineage>
</organism>
<dbReference type="EMBL" id="KZ149922">
    <property type="protein sequence ID" value="PZC77700.1"/>
    <property type="molecule type" value="Genomic_DNA"/>
</dbReference>
<dbReference type="OrthoDB" id="7480128at2759"/>
<dbReference type="Proteomes" id="UP000249218">
    <property type="component" value="Unassembled WGS sequence"/>
</dbReference>
<proteinExistence type="predicted"/>
<dbReference type="AlphaFoldDB" id="A0A2W1BY04"/>
<evidence type="ECO:0000256" key="1">
    <source>
        <dbReference type="SAM" id="MobiDB-lite"/>
    </source>
</evidence>
<protein>
    <recommendedName>
        <fullName evidence="4">Reverse transcriptase zinc-binding domain-containing protein</fullName>
    </recommendedName>
</protein>
<name>A0A2W1BY04_HELAM</name>
<evidence type="ECO:0008006" key="4">
    <source>
        <dbReference type="Google" id="ProtNLM"/>
    </source>
</evidence>